<feature type="transmembrane region" description="Helical" evidence="1">
    <location>
        <begin position="203"/>
        <end position="224"/>
    </location>
</feature>
<feature type="transmembrane region" description="Helical" evidence="1">
    <location>
        <begin position="331"/>
        <end position="348"/>
    </location>
</feature>
<dbReference type="EMBL" id="FOIR01000002">
    <property type="protein sequence ID" value="SEW29348.1"/>
    <property type="molecule type" value="Genomic_DNA"/>
</dbReference>
<gene>
    <name evidence="2" type="ORF">SAMN05216290_2548</name>
</gene>
<evidence type="ECO:0008006" key="4">
    <source>
        <dbReference type="Google" id="ProtNLM"/>
    </source>
</evidence>
<organism evidence="2 3">
    <name type="scientific">Roseivirga pacifica</name>
    <dbReference type="NCBI Taxonomy" id="1267423"/>
    <lineage>
        <taxon>Bacteria</taxon>
        <taxon>Pseudomonadati</taxon>
        <taxon>Bacteroidota</taxon>
        <taxon>Cytophagia</taxon>
        <taxon>Cytophagales</taxon>
        <taxon>Roseivirgaceae</taxon>
        <taxon>Roseivirga</taxon>
    </lineage>
</organism>
<keyword evidence="1" id="KW-1133">Transmembrane helix</keyword>
<dbReference type="OrthoDB" id="828203at2"/>
<keyword evidence="1" id="KW-0812">Transmembrane</keyword>
<evidence type="ECO:0000313" key="3">
    <source>
        <dbReference type="Proteomes" id="UP000199437"/>
    </source>
</evidence>
<evidence type="ECO:0000313" key="2">
    <source>
        <dbReference type="EMBL" id="SEW29348.1"/>
    </source>
</evidence>
<accession>A0A1I0QQ98</accession>
<dbReference type="Proteomes" id="UP000199437">
    <property type="component" value="Unassembled WGS sequence"/>
</dbReference>
<feature type="transmembrane region" description="Helical" evidence="1">
    <location>
        <begin position="83"/>
        <end position="103"/>
    </location>
</feature>
<feature type="transmembrane region" description="Helical" evidence="1">
    <location>
        <begin position="136"/>
        <end position="152"/>
    </location>
</feature>
<feature type="transmembrane region" description="Helical" evidence="1">
    <location>
        <begin position="300"/>
        <end position="319"/>
    </location>
</feature>
<feature type="transmembrane region" description="Helical" evidence="1">
    <location>
        <begin position="164"/>
        <end position="191"/>
    </location>
</feature>
<keyword evidence="3" id="KW-1185">Reference proteome</keyword>
<dbReference type="RefSeq" id="WP_090258948.1">
    <property type="nucleotide sequence ID" value="NZ_FOIR01000002.1"/>
</dbReference>
<protein>
    <recommendedName>
        <fullName evidence="4">Dolichyl-phosphate-mannose-protein mannosyltransferase</fullName>
    </recommendedName>
</protein>
<feature type="transmembrane region" description="Helical" evidence="1">
    <location>
        <begin position="360"/>
        <end position="379"/>
    </location>
</feature>
<feature type="transmembrane region" description="Helical" evidence="1">
    <location>
        <begin position="260"/>
        <end position="285"/>
    </location>
</feature>
<evidence type="ECO:0000256" key="1">
    <source>
        <dbReference type="SAM" id="Phobius"/>
    </source>
</evidence>
<proteinExistence type="predicted"/>
<dbReference type="GeneID" id="99987242"/>
<dbReference type="AlphaFoldDB" id="A0A1I0QQ98"/>
<sequence>MITANQPFYKSYKWWWIGLNALMLVVWYFANDGFLFWDDFSYLKFAVDINSEVFEITTNHFTSRIGLLYPVAWGIKWFGLNQFTVTIYPLICGLLLLNLIFWYGYTYNPWVAILAGIWLVCDYHTITFVTHLFPEIPIALMVFVALLCYDLVNRREADIRLMALLLSASLFGAFLTKTSVFIVGPLFLFLFVNDYFFQYKNIAFWRLSAILVVFFFVLNGLYYVEEKGDFFYRFQNISANHEATTKTFFDKSQTTLIKRLTYLPFLGFLRGGFFIPLLLAIPAFFKLRKSDWRLKDSKKLWSIAALVSLISWWFISTNWKYYSPMPVETRHITFIIPMLLMAAANYWSENSLFKKYFKPQFAWVILLPFLAIPAYKISVSGRQNFHQLSALMKAQFVENGAAQRVFTDGSISYGYPYFYNFEETNDEYFYISELKGVTPKAGDFLLYNPPYLDAAYNDFDSLEQLQEQIMERGFKLTPIVTDKLFLYRVE</sequence>
<feature type="transmembrane region" description="Helical" evidence="1">
    <location>
        <begin position="12"/>
        <end position="30"/>
    </location>
</feature>
<name>A0A1I0QQ98_9BACT</name>
<reference evidence="3" key="1">
    <citation type="submission" date="2016-10" db="EMBL/GenBank/DDBJ databases">
        <authorList>
            <person name="Varghese N."/>
            <person name="Submissions S."/>
        </authorList>
    </citation>
    <scope>NUCLEOTIDE SEQUENCE [LARGE SCALE GENOMIC DNA]</scope>
    <source>
        <strain evidence="3">CGMCC 1.12402</strain>
    </source>
</reference>
<dbReference type="STRING" id="1267423.SAMN05216290_2548"/>
<keyword evidence="1" id="KW-0472">Membrane</keyword>